<protein>
    <submittedName>
        <fullName evidence="3">Uncharacterized protein</fullName>
    </submittedName>
</protein>
<feature type="compositionally biased region" description="Basic residues" evidence="1">
    <location>
        <begin position="131"/>
        <end position="150"/>
    </location>
</feature>
<gene>
    <name evidence="3" type="ORF">KEM09_18740</name>
</gene>
<sequence length="150" mass="16603">MKNIIILLFALLPFISSAQMSYKTGSGQLDASLNRIDARASIDFGAFKAEMSVAYDVSEKKIEYMHGSLEMTAGEIYIALEISKLSKTHIDDVLHIYSNNKGKGWGYIAKEAGIKPGSPEFHQLKSNAKYKGQKGKGKQKSKEKNKGKKQ</sequence>
<proteinExistence type="predicted"/>
<accession>A0ABS5KEW9</accession>
<evidence type="ECO:0000256" key="2">
    <source>
        <dbReference type="SAM" id="SignalP"/>
    </source>
</evidence>
<organism evidence="3 4">
    <name type="scientific">Carboxylicivirga mesophila</name>
    <dbReference type="NCBI Taxonomy" id="1166478"/>
    <lineage>
        <taxon>Bacteria</taxon>
        <taxon>Pseudomonadati</taxon>
        <taxon>Bacteroidota</taxon>
        <taxon>Bacteroidia</taxon>
        <taxon>Marinilabiliales</taxon>
        <taxon>Marinilabiliaceae</taxon>
        <taxon>Carboxylicivirga</taxon>
    </lineage>
</organism>
<dbReference type="RefSeq" id="WP_212230638.1">
    <property type="nucleotide sequence ID" value="NZ_JAGUCN010000027.1"/>
</dbReference>
<feature type="signal peptide" evidence="2">
    <location>
        <begin position="1"/>
        <end position="18"/>
    </location>
</feature>
<feature type="region of interest" description="Disordered" evidence="1">
    <location>
        <begin position="116"/>
        <end position="150"/>
    </location>
</feature>
<keyword evidence="4" id="KW-1185">Reference proteome</keyword>
<evidence type="ECO:0000256" key="1">
    <source>
        <dbReference type="SAM" id="MobiDB-lite"/>
    </source>
</evidence>
<comment type="caution">
    <text evidence="3">The sequence shown here is derived from an EMBL/GenBank/DDBJ whole genome shotgun (WGS) entry which is preliminary data.</text>
</comment>
<feature type="chain" id="PRO_5046582932" evidence="2">
    <location>
        <begin position="19"/>
        <end position="150"/>
    </location>
</feature>
<keyword evidence="2" id="KW-0732">Signal</keyword>
<dbReference type="Proteomes" id="UP000721861">
    <property type="component" value="Unassembled WGS sequence"/>
</dbReference>
<dbReference type="EMBL" id="JAGUCN010000027">
    <property type="protein sequence ID" value="MBS2213454.1"/>
    <property type="molecule type" value="Genomic_DNA"/>
</dbReference>
<reference evidence="3 4" key="1">
    <citation type="journal article" date="2014" name="Int. J. Syst. Evol. Microbiol.">
        <title>Carboxylicivirga gen. nov. in the family Marinilabiliaceae with two novel species, Carboxylicivirga mesophila sp. nov. and Carboxylicivirga taeanensis sp. nov., and reclassification of Cytophaga fermentans as Saccharicrinis fermentans gen. nov., comb. nov.</title>
        <authorList>
            <person name="Yang S.H."/>
            <person name="Seo H.S."/>
            <person name="Woo J.H."/>
            <person name="Oh H.M."/>
            <person name="Jang H."/>
            <person name="Lee J.H."/>
            <person name="Kim S.J."/>
            <person name="Kwon K.K."/>
        </authorList>
    </citation>
    <scope>NUCLEOTIDE SEQUENCE [LARGE SCALE GENOMIC DNA]</scope>
    <source>
        <strain evidence="3 4">JCM 18290</strain>
    </source>
</reference>
<evidence type="ECO:0000313" key="3">
    <source>
        <dbReference type="EMBL" id="MBS2213454.1"/>
    </source>
</evidence>
<evidence type="ECO:0000313" key="4">
    <source>
        <dbReference type="Proteomes" id="UP000721861"/>
    </source>
</evidence>
<name>A0ABS5KEW9_9BACT</name>